<dbReference type="EMBL" id="RBCJ01000001">
    <property type="protein sequence ID" value="RKN83604.1"/>
    <property type="molecule type" value="Genomic_DNA"/>
</dbReference>
<dbReference type="CDD" id="cd07177">
    <property type="entry name" value="terB_like"/>
    <property type="match status" value="1"/>
</dbReference>
<dbReference type="SUPFAM" id="SSF158682">
    <property type="entry name" value="TerB-like"/>
    <property type="match status" value="1"/>
</dbReference>
<proteinExistence type="predicted"/>
<dbReference type="RefSeq" id="WP_120710809.1">
    <property type="nucleotide sequence ID" value="NZ_CANMKH010000001.1"/>
</dbReference>
<dbReference type="Proteomes" id="UP000276603">
    <property type="component" value="Unassembled WGS sequence"/>
</dbReference>
<protein>
    <submittedName>
        <fullName evidence="1">TerB family tellurite resistance protein</fullName>
    </submittedName>
</protein>
<dbReference type="InterPro" id="IPR029024">
    <property type="entry name" value="TerB-like"/>
</dbReference>
<reference evidence="1 2" key="1">
    <citation type="submission" date="2018-10" db="EMBL/GenBank/DDBJ databases">
        <title>Ulvibacterium marinum gen. nov., sp. nov., a novel marine bacterium of the family Flavobacteriaceae, isolated from a culture of the green alga Ulva prolifera.</title>
        <authorList>
            <person name="Zhang Z."/>
        </authorList>
    </citation>
    <scope>NUCLEOTIDE SEQUENCE [LARGE SCALE GENOMIC DNA]</scope>
    <source>
        <strain evidence="1 2">CCMM003</strain>
    </source>
</reference>
<gene>
    <name evidence="1" type="ORF">D7Z94_00340</name>
</gene>
<organism evidence="1 2">
    <name type="scientific">Ulvibacterium marinum</name>
    <dbReference type="NCBI Taxonomy" id="2419782"/>
    <lineage>
        <taxon>Bacteria</taxon>
        <taxon>Pseudomonadati</taxon>
        <taxon>Bacteroidota</taxon>
        <taxon>Flavobacteriia</taxon>
        <taxon>Flavobacteriales</taxon>
        <taxon>Flavobacteriaceae</taxon>
        <taxon>Ulvibacterium</taxon>
    </lineage>
</organism>
<name>A0A3B0CFT0_9FLAO</name>
<comment type="caution">
    <text evidence="1">The sequence shown here is derived from an EMBL/GenBank/DDBJ whole genome shotgun (WGS) entry which is preliminary data.</text>
</comment>
<sequence>MSVKDLYDAHSANNNLAHFASIASLAAVDGYIDDEEMKLLERFAHKLNVSDAQFKEVMKKSNKYPITHQVSFEKRLERFFDLVKIVFADGILDDEEEFLLGKYAIGLGFSSSQSDEIIAKSKALFTGKIDFEDYLYFMNK</sequence>
<keyword evidence="2" id="KW-1185">Reference proteome</keyword>
<dbReference type="AlphaFoldDB" id="A0A3B0CFT0"/>
<evidence type="ECO:0000313" key="2">
    <source>
        <dbReference type="Proteomes" id="UP000276603"/>
    </source>
</evidence>
<dbReference type="OrthoDB" id="981083at2"/>
<evidence type="ECO:0000313" key="1">
    <source>
        <dbReference type="EMBL" id="RKN83604.1"/>
    </source>
</evidence>
<accession>A0A3B0CFT0</accession>
<dbReference type="Gene3D" id="1.10.3680.10">
    <property type="entry name" value="TerB-like"/>
    <property type="match status" value="1"/>
</dbReference>